<dbReference type="Proteomes" id="UP001500897">
    <property type="component" value="Unassembled WGS sequence"/>
</dbReference>
<evidence type="ECO:0000313" key="4">
    <source>
        <dbReference type="EMBL" id="GAA2083390.1"/>
    </source>
</evidence>
<proteinExistence type="predicted"/>
<feature type="chain" id="PRO_5047002216" description="Rv2525c-like glycoside hydrolase-like domain-containing protein" evidence="2">
    <location>
        <begin position="25"/>
        <end position="374"/>
    </location>
</feature>
<organism evidence="4 5">
    <name type="scientific">Kitasatospora saccharophila</name>
    <dbReference type="NCBI Taxonomy" id="407973"/>
    <lineage>
        <taxon>Bacteria</taxon>
        <taxon>Bacillati</taxon>
        <taxon>Actinomycetota</taxon>
        <taxon>Actinomycetes</taxon>
        <taxon>Kitasatosporales</taxon>
        <taxon>Streptomycetaceae</taxon>
        <taxon>Kitasatospora</taxon>
    </lineage>
</organism>
<feature type="signal peptide" evidence="2">
    <location>
        <begin position="1"/>
        <end position="24"/>
    </location>
</feature>
<accession>A0ABN2W4P0</accession>
<reference evidence="4 5" key="1">
    <citation type="journal article" date="2019" name="Int. J. Syst. Evol. Microbiol.">
        <title>The Global Catalogue of Microorganisms (GCM) 10K type strain sequencing project: providing services to taxonomists for standard genome sequencing and annotation.</title>
        <authorList>
            <consortium name="The Broad Institute Genomics Platform"/>
            <consortium name="The Broad Institute Genome Sequencing Center for Infectious Disease"/>
            <person name="Wu L."/>
            <person name="Ma J."/>
        </authorList>
    </citation>
    <scope>NUCLEOTIDE SEQUENCE [LARGE SCALE GENOMIC DNA]</scope>
    <source>
        <strain evidence="4 5">JCM 14559</strain>
    </source>
</reference>
<feature type="domain" description="Rv2525c-like glycoside hydrolase-like" evidence="3">
    <location>
        <begin position="159"/>
        <end position="367"/>
    </location>
</feature>
<keyword evidence="5" id="KW-1185">Reference proteome</keyword>
<feature type="compositionally biased region" description="Low complexity" evidence="1">
    <location>
        <begin position="47"/>
        <end position="58"/>
    </location>
</feature>
<protein>
    <recommendedName>
        <fullName evidence="3">Rv2525c-like glycoside hydrolase-like domain-containing protein</fullName>
    </recommendedName>
</protein>
<comment type="caution">
    <text evidence="4">The sequence shown here is derived from an EMBL/GenBank/DDBJ whole genome shotgun (WGS) entry which is preliminary data.</text>
</comment>
<keyword evidence="2" id="KW-0732">Signal</keyword>
<sequence length="374" mass="38869">MRYLGPAALTAASLVLLLATDQDAVGMLAAGPSATPARAEARPAPPAAARQQGQGQQQLTPELTAQRLPAVAHQAAPLTAAGTAAGTAARTAPGAATGVVTGAATGTATETAAEPPPVRLSRTVLSDPLRSRRSPLPVEVFTGAGFDACTAPPLETMRAWWGTSPYGAVGIYTSGRQRACTQPRLTAAWVREVRAMGWRVVPTHVGRQAPCMTAAGKAQRIDPAKAVQQGKEEAAEAVRAVKDLGLRTGTPVYLDVEAYPRGDSACSQAVMDFTVGWTQALHRAGYRSGFYSSTDAGVADLAAAARAGSAPLPDAVWYARWDDRATTTDGAGRLGDDLWADHARIHQHHGNAQETYGGAALTIDRDQLDGPVAR</sequence>
<evidence type="ECO:0000259" key="3">
    <source>
        <dbReference type="Pfam" id="PF08924"/>
    </source>
</evidence>
<dbReference type="Gene3D" id="3.20.20.80">
    <property type="entry name" value="Glycosidases"/>
    <property type="match status" value="1"/>
</dbReference>
<dbReference type="InterPro" id="IPR017853">
    <property type="entry name" value="GH"/>
</dbReference>
<dbReference type="Pfam" id="PF08924">
    <property type="entry name" value="Rv2525c_GlyHyd-like"/>
    <property type="match status" value="1"/>
</dbReference>
<dbReference type="EMBL" id="BAAANS010000001">
    <property type="protein sequence ID" value="GAA2083390.1"/>
    <property type="molecule type" value="Genomic_DNA"/>
</dbReference>
<name>A0ABN2W4P0_9ACTN</name>
<evidence type="ECO:0000256" key="1">
    <source>
        <dbReference type="SAM" id="MobiDB-lite"/>
    </source>
</evidence>
<dbReference type="SUPFAM" id="SSF51445">
    <property type="entry name" value="(Trans)glycosidases"/>
    <property type="match status" value="1"/>
</dbReference>
<evidence type="ECO:0000313" key="5">
    <source>
        <dbReference type="Proteomes" id="UP001500897"/>
    </source>
</evidence>
<dbReference type="RefSeq" id="WP_344549666.1">
    <property type="nucleotide sequence ID" value="NZ_BAAANS010000001.1"/>
</dbReference>
<feature type="region of interest" description="Disordered" evidence="1">
    <location>
        <begin position="36"/>
        <end position="58"/>
    </location>
</feature>
<evidence type="ECO:0000256" key="2">
    <source>
        <dbReference type="SAM" id="SignalP"/>
    </source>
</evidence>
<gene>
    <name evidence="4" type="ORF">GCM10009759_01480</name>
</gene>
<dbReference type="InterPro" id="IPR015020">
    <property type="entry name" value="Rv2525c-like_Glyco_Hydro-like"/>
</dbReference>